<name>A0A6J7U8S7_9ZZZZ</name>
<keyword evidence="3 5" id="KW-1133">Transmembrane helix</keyword>
<dbReference type="EMBL" id="CAFBQL010000010">
    <property type="protein sequence ID" value="CAB5062894.1"/>
    <property type="molecule type" value="Genomic_DNA"/>
</dbReference>
<feature type="transmembrane region" description="Helical" evidence="5">
    <location>
        <begin position="27"/>
        <end position="48"/>
    </location>
</feature>
<evidence type="ECO:0000313" key="7">
    <source>
        <dbReference type="EMBL" id="CAB4856536.1"/>
    </source>
</evidence>
<dbReference type="AlphaFoldDB" id="A0A6J7U8S7"/>
<dbReference type="Pfam" id="PF02674">
    <property type="entry name" value="Colicin_V"/>
    <property type="match status" value="1"/>
</dbReference>
<accession>A0A6J7U8S7</accession>
<reference evidence="9" key="1">
    <citation type="submission" date="2020-05" db="EMBL/GenBank/DDBJ databases">
        <authorList>
            <person name="Chiriac C."/>
            <person name="Salcher M."/>
            <person name="Ghai R."/>
            <person name="Kavagutti S V."/>
        </authorList>
    </citation>
    <scope>NUCLEOTIDE SEQUENCE</scope>
</reference>
<dbReference type="GO" id="GO:0009403">
    <property type="term" value="P:toxin biosynthetic process"/>
    <property type="evidence" value="ECO:0007669"/>
    <property type="project" value="InterPro"/>
</dbReference>
<feature type="transmembrane region" description="Helical" evidence="5">
    <location>
        <begin position="54"/>
        <end position="76"/>
    </location>
</feature>
<sequence>MIVDVLISVVIFAAIFRGYKKGFLQTIFSTIGYIGGGVLGLALALRYADSLTSAVTKFLIAVLAIFIGAGIGQGILGSLAKVFRTKILWGPLRFIDSLLGVFLEALKAVLLLYLLLSLVAWSPWAGVSSAVKESKIYPRFSAQLPDAVTQLRTEIEKKFSINLPK</sequence>
<comment type="subcellular location">
    <subcellularLocation>
        <location evidence="1">Membrane</location>
        <topology evidence="1">Multi-pass membrane protein</topology>
    </subcellularLocation>
</comment>
<evidence type="ECO:0000256" key="5">
    <source>
        <dbReference type="SAM" id="Phobius"/>
    </source>
</evidence>
<evidence type="ECO:0000256" key="1">
    <source>
        <dbReference type="ARBA" id="ARBA00004141"/>
    </source>
</evidence>
<evidence type="ECO:0000256" key="2">
    <source>
        <dbReference type="ARBA" id="ARBA00022692"/>
    </source>
</evidence>
<dbReference type="EMBL" id="CAEZZC010000011">
    <property type="protein sequence ID" value="CAB4752690.1"/>
    <property type="molecule type" value="Genomic_DNA"/>
</dbReference>
<organism evidence="9">
    <name type="scientific">freshwater metagenome</name>
    <dbReference type="NCBI Taxonomy" id="449393"/>
    <lineage>
        <taxon>unclassified sequences</taxon>
        <taxon>metagenomes</taxon>
        <taxon>ecological metagenomes</taxon>
    </lineage>
</organism>
<protein>
    <submittedName>
        <fullName evidence="9">Unannotated protein</fullName>
    </submittedName>
</protein>
<evidence type="ECO:0000313" key="9">
    <source>
        <dbReference type="EMBL" id="CAB5062894.1"/>
    </source>
</evidence>
<dbReference type="EMBL" id="CAFBLE010000001">
    <property type="protein sequence ID" value="CAB4856536.1"/>
    <property type="molecule type" value="Genomic_DNA"/>
</dbReference>
<feature type="transmembrane region" description="Helical" evidence="5">
    <location>
        <begin position="97"/>
        <end position="121"/>
    </location>
</feature>
<evidence type="ECO:0000313" key="8">
    <source>
        <dbReference type="EMBL" id="CAB4931803.1"/>
    </source>
</evidence>
<keyword evidence="2 5" id="KW-0812">Transmembrane</keyword>
<proteinExistence type="predicted"/>
<keyword evidence="4 5" id="KW-0472">Membrane</keyword>
<dbReference type="InterPro" id="IPR003825">
    <property type="entry name" value="Colicin-V_CvpA"/>
</dbReference>
<evidence type="ECO:0000256" key="4">
    <source>
        <dbReference type="ARBA" id="ARBA00023136"/>
    </source>
</evidence>
<evidence type="ECO:0000256" key="3">
    <source>
        <dbReference type="ARBA" id="ARBA00022989"/>
    </source>
</evidence>
<dbReference type="GO" id="GO:0016020">
    <property type="term" value="C:membrane"/>
    <property type="evidence" value="ECO:0007669"/>
    <property type="project" value="UniProtKB-SubCell"/>
</dbReference>
<evidence type="ECO:0000313" key="6">
    <source>
        <dbReference type="EMBL" id="CAB4752690.1"/>
    </source>
</evidence>
<gene>
    <name evidence="6" type="ORF">UFOPK2822_00912</name>
    <name evidence="7" type="ORF">UFOPK3346_00217</name>
    <name evidence="8" type="ORF">UFOPK3670_01335</name>
    <name evidence="9" type="ORF">UFOPK4308_01260</name>
</gene>
<dbReference type="EMBL" id="CAFBMV010000013">
    <property type="protein sequence ID" value="CAB4931803.1"/>
    <property type="molecule type" value="Genomic_DNA"/>
</dbReference>